<protein>
    <recommendedName>
        <fullName evidence="1">PPM-type phosphatase domain-containing protein</fullName>
    </recommendedName>
</protein>
<dbReference type="CDD" id="cd00143">
    <property type="entry name" value="PP2Cc"/>
    <property type="match status" value="1"/>
</dbReference>
<keyword evidence="3" id="KW-1185">Reference proteome</keyword>
<dbReference type="GO" id="GO:0005739">
    <property type="term" value="C:mitochondrion"/>
    <property type="evidence" value="ECO:0007669"/>
    <property type="project" value="TreeGrafter"/>
</dbReference>
<dbReference type="SMART" id="SM00332">
    <property type="entry name" value="PP2Cc"/>
    <property type="match status" value="1"/>
</dbReference>
<dbReference type="GO" id="GO:0004741">
    <property type="term" value="F:[pyruvate dehydrogenase (acetyl-transferring)]-phosphatase activity"/>
    <property type="evidence" value="ECO:0007669"/>
    <property type="project" value="TreeGrafter"/>
</dbReference>
<sequence>MLRRAWRPVAGSVVVGVPAYYYYKTYYSAPQTFELPVRIKGPSGKAEMSTKTIRLLPMSELNARILDNATSETQARPDGFQWRYTTANLPSNDPIEDAHASHIVARDDTDPSAPGDYLFFAVMDGHGGFETSRLLSRVLIQAVALELSNLIKDPKATAQPGLLNRLRSAIWSSSSSTVKAPFDADPKKVSNAIEQAFVGLDKELLETPLRILANNMDEAAWKNKTIPDLSQHPLALTTMLPAISGSCALLAVFDTAHRDLYVACVGDSRAVAGVWEPSEGENDKGHWRIEVLSEDQTGRNPSELARMRSEHPPDEEEFVIREGRVLGGLEPSRAFGDARYKWARPVQETLNEAFMAGNKKPMRNPPSLFKTPPYVTARPVVTHRKMSLSSDSTPSKPTKRFLVLATDGLWDELSNEEVVALVGGHLNGVKGSVLKSDLPDLVPTSSGALGVNGKNKRQGSNKEGSWAFTDENLSAHLIRNAFGGANELQLRRTLSIPSPWSRRYRDDVTVTVVCWEDGKEEEARISTDKVKAKL</sequence>
<gene>
    <name evidence="2" type="ORF">D9619_000619</name>
</gene>
<accession>A0A8H5BEG1</accession>
<dbReference type="PANTHER" id="PTHR13832">
    <property type="entry name" value="PROTEIN PHOSPHATASE 2C"/>
    <property type="match status" value="1"/>
</dbReference>
<organism evidence="2 3">
    <name type="scientific">Psilocybe cf. subviscida</name>
    <dbReference type="NCBI Taxonomy" id="2480587"/>
    <lineage>
        <taxon>Eukaryota</taxon>
        <taxon>Fungi</taxon>
        <taxon>Dikarya</taxon>
        <taxon>Basidiomycota</taxon>
        <taxon>Agaricomycotina</taxon>
        <taxon>Agaricomycetes</taxon>
        <taxon>Agaricomycetidae</taxon>
        <taxon>Agaricales</taxon>
        <taxon>Agaricineae</taxon>
        <taxon>Strophariaceae</taxon>
        <taxon>Psilocybe</taxon>
    </lineage>
</organism>
<dbReference type="InterPro" id="IPR015655">
    <property type="entry name" value="PP2C"/>
</dbReference>
<feature type="domain" description="PPM-type phosphatase" evidence="1">
    <location>
        <begin position="81"/>
        <end position="515"/>
    </location>
</feature>
<dbReference type="PROSITE" id="PS51746">
    <property type="entry name" value="PPM_2"/>
    <property type="match status" value="1"/>
</dbReference>
<comment type="caution">
    <text evidence="2">The sequence shown here is derived from an EMBL/GenBank/DDBJ whole genome shotgun (WGS) entry which is preliminary data.</text>
</comment>
<dbReference type="Gene3D" id="3.60.40.10">
    <property type="entry name" value="PPM-type phosphatase domain"/>
    <property type="match status" value="1"/>
</dbReference>
<reference evidence="2 3" key="1">
    <citation type="journal article" date="2020" name="ISME J.">
        <title>Uncovering the hidden diversity of litter-decomposition mechanisms in mushroom-forming fungi.</title>
        <authorList>
            <person name="Floudas D."/>
            <person name="Bentzer J."/>
            <person name="Ahren D."/>
            <person name="Johansson T."/>
            <person name="Persson P."/>
            <person name="Tunlid A."/>
        </authorList>
    </citation>
    <scope>NUCLEOTIDE SEQUENCE [LARGE SCALE GENOMIC DNA]</scope>
    <source>
        <strain evidence="2 3">CBS 101986</strain>
    </source>
</reference>
<dbReference type="Proteomes" id="UP000567179">
    <property type="component" value="Unassembled WGS sequence"/>
</dbReference>
<dbReference type="EMBL" id="JAACJJ010000028">
    <property type="protein sequence ID" value="KAF5321684.1"/>
    <property type="molecule type" value="Genomic_DNA"/>
</dbReference>
<evidence type="ECO:0000313" key="2">
    <source>
        <dbReference type="EMBL" id="KAF5321684.1"/>
    </source>
</evidence>
<dbReference type="AlphaFoldDB" id="A0A8H5BEG1"/>
<dbReference type="OrthoDB" id="420076at2759"/>
<dbReference type="InterPro" id="IPR001932">
    <property type="entry name" value="PPM-type_phosphatase-like_dom"/>
</dbReference>
<dbReference type="SUPFAM" id="SSF81606">
    <property type="entry name" value="PP2C-like"/>
    <property type="match status" value="1"/>
</dbReference>
<evidence type="ECO:0000259" key="1">
    <source>
        <dbReference type="PROSITE" id="PS51746"/>
    </source>
</evidence>
<dbReference type="InterPro" id="IPR036457">
    <property type="entry name" value="PPM-type-like_dom_sf"/>
</dbReference>
<dbReference type="PANTHER" id="PTHR13832:SF792">
    <property type="entry name" value="GM14286P"/>
    <property type="match status" value="1"/>
</dbReference>
<evidence type="ECO:0000313" key="3">
    <source>
        <dbReference type="Proteomes" id="UP000567179"/>
    </source>
</evidence>
<proteinExistence type="predicted"/>
<dbReference type="Pfam" id="PF00481">
    <property type="entry name" value="PP2C"/>
    <property type="match status" value="1"/>
</dbReference>
<name>A0A8H5BEG1_9AGAR</name>